<keyword evidence="5 7" id="KW-1133">Transmembrane helix</keyword>
<dbReference type="Pfam" id="PF00287">
    <property type="entry name" value="Na_K-ATPase"/>
    <property type="match status" value="1"/>
</dbReference>
<dbReference type="PANTHER" id="PTHR11523">
    <property type="entry name" value="SODIUM/POTASSIUM-DEPENDENT ATPASE BETA SUBUNIT"/>
    <property type="match status" value="1"/>
</dbReference>
<feature type="transmembrane region" description="Helical" evidence="7">
    <location>
        <begin position="12"/>
        <end position="35"/>
    </location>
</feature>
<proteinExistence type="inferred from homology"/>
<evidence type="ECO:0000256" key="7">
    <source>
        <dbReference type="SAM" id="Phobius"/>
    </source>
</evidence>
<dbReference type="Proteomes" id="UP001652582">
    <property type="component" value="Chromosome 3"/>
</dbReference>
<comment type="similarity">
    <text evidence="2">Belongs to the X(+)/potassium ATPases subunit beta family.</text>
</comment>
<gene>
    <name evidence="9" type="primary">LOC112049348</name>
</gene>
<dbReference type="InterPro" id="IPR038702">
    <property type="entry name" value="Na/K_ATPase_sub_beta_sf"/>
</dbReference>
<keyword evidence="6 7" id="KW-0472">Membrane</keyword>
<dbReference type="RefSeq" id="XP_052747251.1">
    <property type="nucleotide sequence ID" value="XM_052891291.1"/>
</dbReference>
<keyword evidence="4" id="KW-0735">Signal-anchor</keyword>
<evidence type="ECO:0000256" key="4">
    <source>
        <dbReference type="ARBA" id="ARBA00022968"/>
    </source>
</evidence>
<name>A0ABM3M714_BICAN</name>
<keyword evidence="3 7" id="KW-0812">Transmembrane</keyword>
<evidence type="ECO:0000256" key="1">
    <source>
        <dbReference type="ARBA" id="ARBA00004606"/>
    </source>
</evidence>
<evidence type="ECO:0000313" key="8">
    <source>
        <dbReference type="Proteomes" id="UP001652582"/>
    </source>
</evidence>
<evidence type="ECO:0000256" key="3">
    <source>
        <dbReference type="ARBA" id="ARBA00022692"/>
    </source>
</evidence>
<protein>
    <submittedName>
        <fullName evidence="9">Sodium/potassium-transporting ATPase subunit beta-2-like</fullName>
    </submittedName>
</protein>
<evidence type="ECO:0000256" key="6">
    <source>
        <dbReference type="ARBA" id="ARBA00023136"/>
    </source>
</evidence>
<evidence type="ECO:0000256" key="2">
    <source>
        <dbReference type="ARBA" id="ARBA00005876"/>
    </source>
</evidence>
<evidence type="ECO:0000313" key="9">
    <source>
        <dbReference type="RefSeq" id="XP_052747251.1"/>
    </source>
</evidence>
<comment type="subcellular location">
    <subcellularLocation>
        <location evidence="1">Membrane</location>
        <topology evidence="1">Single-pass type II membrane protein</topology>
    </subcellularLocation>
</comment>
<dbReference type="InterPro" id="IPR000402">
    <property type="entry name" value="Na/K_ATPase_sub_beta"/>
</dbReference>
<keyword evidence="8" id="KW-1185">Reference proteome</keyword>
<reference evidence="9" key="1">
    <citation type="submission" date="2025-08" db="UniProtKB">
        <authorList>
            <consortium name="RefSeq"/>
        </authorList>
    </citation>
    <scope>IDENTIFICATION</scope>
</reference>
<sequence length="289" mass="33263">MGLEKRTIKIILIVTVSVLVVGGIIGLILGLLLPYRYVELEVWPRADVYNYEQPLIQFRAADPGSWQPWFDKINNFLRAYETTVPEDPPRAPCSTQRHDQRLTSPNCEGSLRAWHPCTADKFYGYNLGKPCVFLRLNHIHYWVPEPYNMSMRMSLPDDMPDNIKRAMQILANEQRNQNIMRLPSALHGDYVWVSCNGEFSSDMENIGPIQYIPAHSPPGFPINRLHTADRIPRAARALPDQIPAPLVAVYFENPHRGVVINVECRIWTRDIVYDRSSRVGRARFEILVE</sequence>
<dbReference type="GeneID" id="112049348"/>
<evidence type="ECO:0000256" key="5">
    <source>
        <dbReference type="ARBA" id="ARBA00022989"/>
    </source>
</evidence>
<organism evidence="8 9">
    <name type="scientific">Bicyclus anynana</name>
    <name type="common">Squinting bush brown butterfly</name>
    <dbReference type="NCBI Taxonomy" id="110368"/>
    <lineage>
        <taxon>Eukaryota</taxon>
        <taxon>Metazoa</taxon>
        <taxon>Ecdysozoa</taxon>
        <taxon>Arthropoda</taxon>
        <taxon>Hexapoda</taxon>
        <taxon>Insecta</taxon>
        <taxon>Pterygota</taxon>
        <taxon>Neoptera</taxon>
        <taxon>Endopterygota</taxon>
        <taxon>Lepidoptera</taxon>
        <taxon>Glossata</taxon>
        <taxon>Ditrysia</taxon>
        <taxon>Papilionoidea</taxon>
        <taxon>Nymphalidae</taxon>
        <taxon>Satyrinae</taxon>
        <taxon>Satyrini</taxon>
        <taxon>Mycalesina</taxon>
        <taxon>Bicyclus</taxon>
    </lineage>
</organism>
<dbReference type="Gene3D" id="2.60.40.1660">
    <property type="entry name" value="Na, k-atpase alpha subunit"/>
    <property type="match status" value="1"/>
</dbReference>
<dbReference type="PANTHER" id="PTHR11523:SF28">
    <property type="entry name" value="NA_K-ATPASE BETA SUBUNIT ISOFORM 4-RELATED"/>
    <property type="match status" value="1"/>
</dbReference>
<accession>A0ABM3M714</accession>